<dbReference type="EMBL" id="CP036295">
    <property type="protein sequence ID" value="QCC86795.1"/>
    <property type="molecule type" value="Genomic_DNA"/>
</dbReference>
<gene>
    <name evidence="1" type="ORF">DDIC_13075</name>
</gene>
<organism evidence="1 2">
    <name type="scientific">Desulfovibrio desulfuricans</name>
    <dbReference type="NCBI Taxonomy" id="876"/>
    <lineage>
        <taxon>Bacteria</taxon>
        <taxon>Pseudomonadati</taxon>
        <taxon>Thermodesulfobacteriota</taxon>
        <taxon>Desulfovibrionia</taxon>
        <taxon>Desulfovibrionales</taxon>
        <taxon>Desulfovibrionaceae</taxon>
        <taxon>Desulfovibrio</taxon>
    </lineage>
</organism>
<dbReference type="Proteomes" id="UP000297065">
    <property type="component" value="Chromosome"/>
</dbReference>
<dbReference type="OrthoDB" id="4772828at2"/>
<sequence length="276" mass="31510">MSIPFLTRKPNSRELERLRLSMSVFRDGSGQERESDNSSRPGWRDFERIFADILAGYANENKEIFDVVVSSTAHINNTYGISLKSKELSRASALEDLENAGRVYMELCNSPAKLWEPIVQKLQLTENVFREKRQSVAKSVGECIIATVTQWHTEAKQKYENNNPGKKLDIASSKYITVSSKIKDGVRSYQVHSFSLSLPTGLIWEFSSEKCLRGYDSSNPREVVFDWYGLSGGQLKYYPRASEAIYKSPIFYLEQPPVYTPSDRAKTYWPAKWGSD</sequence>
<reference evidence="1 2" key="1">
    <citation type="submission" date="2019-02" db="EMBL/GenBank/DDBJ databases">
        <title>Complete Genome Sequence of Desulfovibrio desulfuricans IC1, a Sulfonate Utilizing Anaerobe.</title>
        <authorList>
            <person name="Day L.A."/>
            <person name="De Leon K.B."/>
            <person name="Wall J.D."/>
        </authorList>
    </citation>
    <scope>NUCLEOTIDE SEQUENCE [LARGE SCALE GENOMIC DNA]</scope>
    <source>
        <strain evidence="1 2">IC1</strain>
    </source>
</reference>
<dbReference type="RefSeq" id="WP_136400845.1">
    <property type="nucleotide sequence ID" value="NZ_CP036295.1"/>
</dbReference>
<name>A0A4P7UJW9_DESDE</name>
<evidence type="ECO:0000313" key="1">
    <source>
        <dbReference type="EMBL" id="QCC86795.1"/>
    </source>
</evidence>
<evidence type="ECO:0000313" key="2">
    <source>
        <dbReference type="Proteomes" id="UP000297065"/>
    </source>
</evidence>
<proteinExistence type="predicted"/>
<accession>A0A4P7UJW9</accession>
<dbReference type="AlphaFoldDB" id="A0A4P7UJW9"/>
<protein>
    <submittedName>
        <fullName evidence="1">Uncharacterized protein</fullName>
    </submittedName>
</protein>